<gene>
    <name evidence="1" type="ORF">O181_074849</name>
</gene>
<keyword evidence="2" id="KW-1185">Reference proteome</keyword>
<comment type="caution">
    <text evidence="1">The sequence shown here is derived from an EMBL/GenBank/DDBJ whole genome shotgun (WGS) entry which is preliminary data.</text>
</comment>
<evidence type="ECO:0000313" key="1">
    <source>
        <dbReference type="EMBL" id="MBW0535134.1"/>
    </source>
</evidence>
<dbReference type="EMBL" id="AVOT02039996">
    <property type="protein sequence ID" value="MBW0535134.1"/>
    <property type="molecule type" value="Genomic_DNA"/>
</dbReference>
<name>A0A9Q3IDV6_9BASI</name>
<dbReference type="Proteomes" id="UP000765509">
    <property type="component" value="Unassembled WGS sequence"/>
</dbReference>
<organism evidence="1 2">
    <name type="scientific">Austropuccinia psidii MF-1</name>
    <dbReference type="NCBI Taxonomy" id="1389203"/>
    <lineage>
        <taxon>Eukaryota</taxon>
        <taxon>Fungi</taxon>
        <taxon>Dikarya</taxon>
        <taxon>Basidiomycota</taxon>
        <taxon>Pucciniomycotina</taxon>
        <taxon>Pucciniomycetes</taxon>
        <taxon>Pucciniales</taxon>
        <taxon>Sphaerophragmiaceae</taxon>
        <taxon>Austropuccinia</taxon>
    </lineage>
</organism>
<accession>A0A9Q3IDV6</accession>
<sequence>MERAAKIHGKRTKSSQFLPETTGDAIIEIMLRPQQPSPSPTLRIFATSTPGTLPRATRVANREHITKSTQTTERVTITTIKIVKIKAKDYNINFDGSDVEDFIKRAERIASTEGANERDLIMQIAFWNEDKDLRYEIEGIPVY</sequence>
<reference evidence="1" key="1">
    <citation type="submission" date="2021-03" db="EMBL/GenBank/DDBJ databases">
        <title>Draft genome sequence of rust myrtle Austropuccinia psidii MF-1, a brazilian biotype.</title>
        <authorList>
            <person name="Quecine M.C."/>
            <person name="Pachon D.M.R."/>
            <person name="Bonatelli M.L."/>
            <person name="Correr F.H."/>
            <person name="Franceschini L.M."/>
            <person name="Leite T.F."/>
            <person name="Margarido G.R.A."/>
            <person name="Almeida C.A."/>
            <person name="Ferrarezi J.A."/>
            <person name="Labate C.A."/>
        </authorList>
    </citation>
    <scope>NUCLEOTIDE SEQUENCE</scope>
    <source>
        <strain evidence="1">MF-1</strain>
    </source>
</reference>
<protein>
    <submittedName>
        <fullName evidence="1">Uncharacterized protein</fullName>
    </submittedName>
</protein>
<dbReference type="AlphaFoldDB" id="A0A9Q3IDV6"/>
<proteinExistence type="predicted"/>
<evidence type="ECO:0000313" key="2">
    <source>
        <dbReference type="Proteomes" id="UP000765509"/>
    </source>
</evidence>